<organism evidence="5 7">
    <name type="scientific">Verticillium longisporum</name>
    <name type="common">Verticillium dahliae var. longisporum</name>
    <dbReference type="NCBI Taxonomy" id="100787"/>
    <lineage>
        <taxon>Eukaryota</taxon>
        <taxon>Fungi</taxon>
        <taxon>Dikarya</taxon>
        <taxon>Ascomycota</taxon>
        <taxon>Pezizomycotina</taxon>
        <taxon>Sordariomycetes</taxon>
        <taxon>Hypocreomycetidae</taxon>
        <taxon>Glomerellales</taxon>
        <taxon>Plectosphaerellaceae</taxon>
        <taxon>Verticillium</taxon>
    </lineage>
</organism>
<comment type="subcellular location">
    <subcellularLocation>
        <location evidence="1">Nucleus</location>
    </subcellularLocation>
</comment>
<proteinExistence type="inferred from homology"/>
<evidence type="ECO:0000313" key="6">
    <source>
        <dbReference type="EMBL" id="KAG7141717.1"/>
    </source>
</evidence>
<sequence length="491" mass="54442">MSSSAPRSGERNIHQDFIARIRYSNALPPPPNPPKLLDIPNTGLASGQYTNPSFASRLVREQPLNIEADAELGMPLDLVGMPGIFDGDESSIQASSTQPHVHPHDRALLRPLSTLGRSKGGDTSVSFLRRTEYISSVASKRGPTSSSAFLKPKIKRPEKRVAQEVDIGSPAAIRRKIEKSFEAAQRYAKEPRSLQHPSKKPGLSVVESRPFLPDLDAFPDLGAYVTIKLQTNPVSTDKTYDDRLLSAILQPIAKTAEEEEAFTAALEDHNRDPENFPRPSNLLDYHFFLPISQQTGERFRSAFDIDNPERNSPELYTHSSSTLGGPCFRFTRLRSYETTKETEIAAADKYTDELVVNFNDQEGPVSEGSDVVRQRAAYFYPVIQRATIRPQRAKNILRSQSQIEDDREVTTHMDVALEDPDASFAELAAKYKANPYLGHAEATEDPNAEDGDETVGGRSRRDDADDDMAESRARASRSPSEQDGDAEGEED</sequence>
<dbReference type="GO" id="GO:0006368">
    <property type="term" value="P:transcription elongation by RNA polymerase II"/>
    <property type="evidence" value="ECO:0007669"/>
    <property type="project" value="InterPro"/>
</dbReference>
<dbReference type="Proteomes" id="UP000689129">
    <property type="component" value="Unassembled WGS sequence"/>
</dbReference>
<dbReference type="AlphaFoldDB" id="A0A0G4KKK6"/>
<dbReference type="STRING" id="100787.A0A0G4KKK6"/>
<dbReference type="Proteomes" id="UP000044602">
    <property type="component" value="Unassembled WGS sequence"/>
</dbReference>
<dbReference type="EMBL" id="JAEMWZ010000027">
    <property type="protein sequence ID" value="KAG7141717.1"/>
    <property type="molecule type" value="Genomic_DNA"/>
</dbReference>
<keyword evidence="3" id="KW-0539">Nucleus</keyword>
<feature type="compositionally biased region" description="Acidic residues" evidence="4">
    <location>
        <begin position="443"/>
        <end position="453"/>
    </location>
</feature>
<keyword evidence="7" id="KW-1185">Reference proteome</keyword>
<dbReference type="OrthoDB" id="10260285at2759"/>
<name>A0A0G4KKK6_VERLO</name>
<dbReference type="PANTHER" id="PTHR23188">
    <property type="entry name" value="RNA POLYMERASE II-ASSOCIATED FACTOR 1 HOMOLOG"/>
    <property type="match status" value="1"/>
</dbReference>
<feature type="compositionally biased region" description="Acidic residues" evidence="4">
    <location>
        <begin position="482"/>
        <end position="491"/>
    </location>
</feature>
<dbReference type="Pfam" id="PF03985">
    <property type="entry name" value="Paf1"/>
    <property type="match status" value="1"/>
</dbReference>
<feature type="region of interest" description="Disordered" evidence="4">
    <location>
        <begin position="438"/>
        <end position="491"/>
    </location>
</feature>
<accession>A0A0G4KKK6</accession>
<comment type="similarity">
    <text evidence="2">Belongs to the PAF1 family.</text>
</comment>
<evidence type="ECO:0000256" key="1">
    <source>
        <dbReference type="ARBA" id="ARBA00004123"/>
    </source>
</evidence>
<evidence type="ECO:0000256" key="4">
    <source>
        <dbReference type="SAM" id="MobiDB-lite"/>
    </source>
</evidence>
<dbReference type="PANTHER" id="PTHR23188:SF12">
    <property type="entry name" value="RNA POLYMERASE II-ASSOCIATED FACTOR 1 HOMOLOG"/>
    <property type="match status" value="1"/>
</dbReference>
<dbReference type="EMBL" id="CVQH01002002">
    <property type="protein sequence ID" value="CRK07954.1"/>
    <property type="molecule type" value="Genomic_DNA"/>
</dbReference>
<evidence type="ECO:0000313" key="5">
    <source>
        <dbReference type="EMBL" id="CRK07954.1"/>
    </source>
</evidence>
<evidence type="ECO:0000313" key="7">
    <source>
        <dbReference type="Proteomes" id="UP000044602"/>
    </source>
</evidence>
<evidence type="ECO:0000256" key="3">
    <source>
        <dbReference type="ARBA" id="ARBA00023242"/>
    </source>
</evidence>
<reference evidence="7" key="2">
    <citation type="submission" date="2015-05" db="EMBL/GenBank/DDBJ databases">
        <authorList>
            <person name="Fogelqvist Johan"/>
        </authorList>
    </citation>
    <scope>NUCLEOTIDE SEQUENCE [LARGE SCALE GENOMIC DNA]</scope>
</reference>
<gene>
    <name evidence="5" type="ORF">BN1708_009776</name>
    <name evidence="6" type="ORF">HYQ45_001756</name>
</gene>
<protein>
    <submittedName>
        <fullName evidence="6">RNA polymerase II-associated protein 1 like</fullName>
    </submittedName>
</protein>
<dbReference type="GO" id="GO:0003682">
    <property type="term" value="F:chromatin binding"/>
    <property type="evidence" value="ECO:0007669"/>
    <property type="project" value="TreeGrafter"/>
</dbReference>
<feature type="compositionally biased region" description="Basic and acidic residues" evidence="4">
    <location>
        <begin position="459"/>
        <end position="473"/>
    </location>
</feature>
<dbReference type="GO" id="GO:0000993">
    <property type="term" value="F:RNA polymerase II complex binding"/>
    <property type="evidence" value="ECO:0007669"/>
    <property type="project" value="TreeGrafter"/>
</dbReference>
<dbReference type="InterPro" id="IPR007133">
    <property type="entry name" value="RNA_pol_II-assoc_Paf1"/>
</dbReference>
<dbReference type="GO" id="GO:0016593">
    <property type="term" value="C:Cdc73/Paf1 complex"/>
    <property type="evidence" value="ECO:0007669"/>
    <property type="project" value="InterPro"/>
</dbReference>
<evidence type="ECO:0000256" key="2">
    <source>
        <dbReference type="ARBA" id="ARBA00007560"/>
    </source>
</evidence>
<reference evidence="5" key="1">
    <citation type="submission" date="2015-05" db="EMBL/GenBank/DDBJ databases">
        <authorList>
            <person name="Wang D.B."/>
            <person name="Wang M."/>
        </authorList>
    </citation>
    <scope>NUCLEOTIDE SEQUENCE [LARGE SCALE GENOMIC DNA]</scope>
    <source>
        <strain evidence="5">VL1</strain>
    </source>
</reference>
<feature type="region of interest" description="Disordered" evidence="4">
    <location>
        <begin position="22"/>
        <end position="44"/>
    </location>
</feature>
<reference evidence="6" key="3">
    <citation type="journal article" date="2021" name="Mol. Plant Pathol.">
        <title>A 20-kb lineage-specific genomic region tames virulence in pathogenic amphidiploid Verticillium longisporum.</title>
        <authorList>
            <person name="Harting R."/>
            <person name="Starke J."/>
            <person name="Kusch H."/>
            <person name="Poggeler S."/>
            <person name="Maurus I."/>
            <person name="Schluter R."/>
            <person name="Landesfeind M."/>
            <person name="Bulla I."/>
            <person name="Nowrousian M."/>
            <person name="de Jonge R."/>
            <person name="Stahlhut G."/>
            <person name="Hoff K.J."/>
            <person name="Asshauer K.P."/>
            <person name="Thurmer A."/>
            <person name="Stanke M."/>
            <person name="Daniel R."/>
            <person name="Morgenstern B."/>
            <person name="Thomma B.P.H.J."/>
            <person name="Kronstad J.W."/>
            <person name="Braus-Stromeyer S.A."/>
            <person name="Braus G.H."/>
        </authorList>
    </citation>
    <scope>NUCLEOTIDE SEQUENCE</scope>
    <source>
        <strain evidence="6">Vl32</strain>
    </source>
</reference>